<reference evidence="1 2" key="1">
    <citation type="submission" date="2021-02" db="EMBL/GenBank/DDBJ databases">
        <title>Niveibacterium changnyeongensis HC41.</title>
        <authorList>
            <person name="Kang M."/>
        </authorList>
    </citation>
    <scope>NUCLEOTIDE SEQUENCE [LARGE SCALE GENOMIC DNA]</scope>
    <source>
        <strain evidence="1 2">HC41</strain>
    </source>
</reference>
<dbReference type="RefSeq" id="WP_206256124.1">
    <property type="nucleotide sequence ID" value="NZ_CP071060.1"/>
</dbReference>
<evidence type="ECO:0008006" key="3">
    <source>
        <dbReference type="Google" id="ProtNLM"/>
    </source>
</evidence>
<evidence type="ECO:0000313" key="2">
    <source>
        <dbReference type="Proteomes" id="UP000663570"/>
    </source>
</evidence>
<organism evidence="1 2">
    <name type="scientific">Niveibacterium microcysteis</name>
    <dbReference type="NCBI Taxonomy" id="2811415"/>
    <lineage>
        <taxon>Bacteria</taxon>
        <taxon>Pseudomonadati</taxon>
        <taxon>Pseudomonadota</taxon>
        <taxon>Betaproteobacteria</taxon>
        <taxon>Rhodocyclales</taxon>
        <taxon>Rhodocyclaceae</taxon>
        <taxon>Niveibacterium</taxon>
    </lineage>
</organism>
<dbReference type="EMBL" id="CP071060">
    <property type="protein sequence ID" value="QSI78738.1"/>
    <property type="molecule type" value="Genomic_DNA"/>
</dbReference>
<dbReference type="Proteomes" id="UP000663570">
    <property type="component" value="Chromosome"/>
</dbReference>
<dbReference type="Gene3D" id="3.40.50.300">
    <property type="entry name" value="P-loop containing nucleotide triphosphate hydrolases"/>
    <property type="match status" value="1"/>
</dbReference>
<gene>
    <name evidence="1" type="ORF">JY500_09095</name>
</gene>
<name>A0ABX7MC65_9RHOO</name>
<proteinExistence type="predicted"/>
<evidence type="ECO:0000313" key="1">
    <source>
        <dbReference type="EMBL" id="QSI78738.1"/>
    </source>
</evidence>
<keyword evidence="2" id="KW-1185">Reference proteome</keyword>
<sequence>MKPGFEDQAAGLRRLLRRAPPQVVAVSAFGAGAMHWLAGQALTRAQGGRQVTVFDEMASCGNLADALGAAARFDLLQAVERHVSLEAARVEAGPGLSLYSSARLARALNGADRVLSERFAETCRALQRGCDLWLIHARADERRSLSPLASAAHRMVVVVDGSPRAITEAYALIKHLDGGPWPQIDLALANPRDQDEAEALLANLILVGHRQTSLALRRVKGLDACAAAAAAASDTTTDGVFLDRVLGLARRRQRTSMALAL</sequence>
<protein>
    <recommendedName>
        <fullName evidence="3">Flagellar biosynthesis protein FlhG</fullName>
    </recommendedName>
</protein>
<accession>A0ABX7MC65</accession>
<dbReference type="InterPro" id="IPR027417">
    <property type="entry name" value="P-loop_NTPase"/>
</dbReference>
<dbReference type="SUPFAM" id="SSF52540">
    <property type="entry name" value="P-loop containing nucleoside triphosphate hydrolases"/>
    <property type="match status" value="1"/>
</dbReference>